<dbReference type="InterPro" id="IPR011009">
    <property type="entry name" value="Kinase-like_dom_sf"/>
</dbReference>
<dbReference type="EMBL" id="BEYU01000050">
    <property type="protein sequence ID" value="GBG28933.1"/>
    <property type="molecule type" value="Genomic_DNA"/>
</dbReference>
<dbReference type="AlphaFoldDB" id="A0A2R5GJW3"/>
<dbReference type="Proteomes" id="UP000241890">
    <property type="component" value="Unassembled WGS sequence"/>
</dbReference>
<comment type="caution">
    <text evidence="8">The sequence shown here is derived from an EMBL/GenBank/DDBJ whole genome shotgun (WGS) entry which is preliminary data.</text>
</comment>
<dbReference type="InParanoid" id="A0A2R5GJW3"/>
<dbReference type="Gene3D" id="3.40.50.10140">
    <property type="entry name" value="Toll/interleukin-1 receptor homology (TIR) domain"/>
    <property type="match status" value="1"/>
</dbReference>
<proteinExistence type="predicted"/>
<keyword evidence="2" id="KW-0808">Transferase</keyword>
<dbReference type="SMART" id="SM00368">
    <property type="entry name" value="LRR_RI"/>
    <property type="match status" value="3"/>
</dbReference>
<dbReference type="PANTHER" id="PTHR45646">
    <property type="entry name" value="SERINE/THREONINE-PROTEIN KINASE DOA-RELATED"/>
    <property type="match status" value="1"/>
</dbReference>
<dbReference type="OrthoDB" id="193242at2759"/>
<organism evidence="8 9">
    <name type="scientific">Hondaea fermentalgiana</name>
    <dbReference type="NCBI Taxonomy" id="2315210"/>
    <lineage>
        <taxon>Eukaryota</taxon>
        <taxon>Sar</taxon>
        <taxon>Stramenopiles</taxon>
        <taxon>Bigyra</taxon>
        <taxon>Labyrinthulomycetes</taxon>
        <taxon>Thraustochytrida</taxon>
        <taxon>Thraustochytriidae</taxon>
        <taxon>Hondaea</taxon>
    </lineage>
</organism>
<feature type="region of interest" description="Disordered" evidence="6">
    <location>
        <begin position="436"/>
        <end position="460"/>
    </location>
</feature>
<dbReference type="GO" id="GO:0005524">
    <property type="term" value="F:ATP binding"/>
    <property type="evidence" value="ECO:0007669"/>
    <property type="project" value="UniProtKB-KW"/>
</dbReference>
<dbReference type="Pfam" id="PF00069">
    <property type="entry name" value="Pkinase"/>
    <property type="match status" value="1"/>
</dbReference>
<keyword evidence="4 8" id="KW-0418">Kinase</keyword>
<dbReference type="InterPro" id="IPR032675">
    <property type="entry name" value="LRR_dom_sf"/>
</dbReference>
<dbReference type="PANTHER" id="PTHR45646:SF11">
    <property type="entry name" value="SERINE_THREONINE-PROTEIN KINASE DOA"/>
    <property type="match status" value="1"/>
</dbReference>
<dbReference type="SUPFAM" id="SSF52200">
    <property type="entry name" value="Toll/Interleukin receptor TIR domain"/>
    <property type="match status" value="1"/>
</dbReference>
<dbReference type="InterPro" id="IPR000719">
    <property type="entry name" value="Prot_kinase_dom"/>
</dbReference>
<dbReference type="GO" id="GO:0043484">
    <property type="term" value="P:regulation of RNA splicing"/>
    <property type="evidence" value="ECO:0007669"/>
    <property type="project" value="TreeGrafter"/>
</dbReference>
<keyword evidence="3" id="KW-0547">Nucleotide-binding</keyword>
<dbReference type="InterPro" id="IPR051175">
    <property type="entry name" value="CLK_kinases"/>
</dbReference>
<feature type="domain" description="Protein kinase" evidence="7">
    <location>
        <begin position="328"/>
        <end position="610"/>
    </location>
</feature>
<evidence type="ECO:0000313" key="8">
    <source>
        <dbReference type="EMBL" id="GBG28933.1"/>
    </source>
</evidence>
<evidence type="ECO:0000256" key="2">
    <source>
        <dbReference type="ARBA" id="ARBA00022679"/>
    </source>
</evidence>
<keyword evidence="1" id="KW-0723">Serine/threonine-protein kinase</keyword>
<evidence type="ECO:0000313" key="9">
    <source>
        <dbReference type="Proteomes" id="UP000241890"/>
    </source>
</evidence>
<evidence type="ECO:0000259" key="7">
    <source>
        <dbReference type="PROSITE" id="PS50011"/>
    </source>
</evidence>
<dbReference type="Gene3D" id="3.80.10.10">
    <property type="entry name" value="Ribonuclease Inhibitor"/>
    <property type="match status" value="1"/>
</dbReference>
<evidence type="ECO:0000256" key="5">
    <source>
        <dbReference type="ARBA" id="ARBA00022840"/>
    </source>
</evidence>
<dbReference type="SMART" id="SM00220">
    <property type="entry name" value="S_TKc"/>
    <property type="match status" value="1"/>
</dbReference>
<dbReference type="SUPFAM" id="SSF52047">
    <property type="entry name" value="RNI-like"/>
    <property type="match status" value="1"/>
</dbReference>
<dbReference type="SUPFAM" id="SSF56112">
    <property type="entry name" value="Protein kinase-like (PK-like)"/>
    <property type="match status" value="1"/>
</dbReference>
<name>A0A2R5GJW3_9STRA</name>
<evidence type="ECO:0000256" key="3">
    <source>
        <dbReference type="ARBA" id="ARBA00022741"/>
    </source>
</evidence>
<keyword evidence="5" id="KW-0067">ATP-binding</keyword>
<evidence type="ECO:0000256" key="1">
    <source>
        <dbReference type="ARBA" id="ARBA00022527"/>
    </source>
</evidence>
<dbReference type="GO" id="GO:0004674">
    <property type="term" value="F:protein serine/threonine kinase activity"/>
    <property type="evidence" value="ECO:0007669"/>
    <property type="project" value="UniProtKB-KW"/>
</dbReference>
<reference evidence="8 9" key="1">
    <citation type="submission" date="2017-12" db="EMBL/GenBank/DDBJ databases">
        <title>Sequencing, de novo assembly and annotation of complete genome of a new Thraustochytrid species, strain FCC1311.</title>
        <authorList>
            <person name="Sedici K."/>
            <person name="Godart F."/>
            <person name="Aiese Cigliano R."/>
            <person name="Sanseverino W."/>
            <person name="Barakat M."/>
            <person name="Ortet P."/>
            <person name="Marechal E."/>
            <person name="Cagnac O."/>
            <person name="Amato A."/>
        </authorList>
    </citation>
    <scope>NUCLEOTIDE SEQUENCE [LARGE SCALE GENOMIC DNA]</scope>
</reference>
<dbReference type="Gene3D" id="1.10.510.10">
    <property type="entry name" value="Transferase(Phosphotransferase) domain 1"/>
    <property type="match status" value="1"/>
</dbReference>
<sequence length="1059" mass="119478">MRLRNTMFFQGNLKVGRGGLIKARLTVASGPLQGANRNDREDANDLHSELHAAVEVGARVGKRLSSDRNSFASVCHGADLCAMPVPWVLRLSLRKVTNLRDDEFDKDDLLDNVQRNKTHTELHVGNSPKNRRLKVLKIGKNALGEEAVAALGFALSINDSLKILDIGGINRDDEKHNTVGPMGAMSLSYGIEHNTTLTDLSLWDTKIDTEPGLEYIRAAVKMRGKELHIEMEDRHLVDIDERQVTEAISKRNKEAKKRLLKKGDEDGFSSVISEAFAKMVFGNLLEFDDAMNLLRFTDSKDRTCRFMALTNNNTRAWAKAFGMYLGRFEIGRAIHESKTCSVFFATDINDNASVALKLLEEKKHFLAEIEARKKNPSGCLQLLNNDTGIADALANDLCLVMPRGSKSLFEAINTERFAGHNLDKVREISYEPAKSSMFSDHENGHLRRKPPGQKRPSSRSADYEDFILIDLDASAKVNEEISDKASTGYVAPETARWFFRDELTSSGTTSRPIASAAMDIWSFGVMLFQLLTGTKLFQVDEADDNLVHASDKLELANWLTISKERLDRIGSSLKCSSAECAAARDLVRMCLQGVATERIEMSELLYHPFFDKMREPPGQDVQLAHGKVAWVDQPARRLPVGRTGMPRRIISLHRRIVPRRFSLFRKSQHDGSMTDLTSDQIANRDDRDEIIEIPAYHFFLSHMQIEASGIVKDLLLGLERISLSAWVDMRSSDLTLRGMHRGVLDSENFVMVLTKNVLFRPFCLIELMYAVNHFSGGDATNSNRLKQRIFFVVEEDSRFYSWSAKDDVPWTHETPHPRKGDVDKLYQDLENMKTLFGIESPEDLLNKVQVAVEHCSKIPYRRRMFEEDAMLAALASAAGLKGPRIEELPMQRKDALSLAVVCQKKSSVGKELRNLIQLHLGAAPEKSIVKANVILVLLDPYCEGEVYASLSKDQVRENLENHSARLLAVQNGWFAYVKDRSKQPKVEGSIGSKDNDAQEPFWSDGYGQQLRDWLTGDLEVLTWRGKRDDPTFINEHERNALGRELVHRAFKLLPTEINR</sequence>
<dbReference type="PROSITE" id="PS50011">
    <property type="entry name" value="PROTEIN_KINASE_DOM"/>
    <property type="match status" value="1"/>
</dbReference>
<evidence type="ECO:0000256" key="6">
    <source>
        <dbReference type="SAM" id="MobiDB-lite"/>
    </source>
</evidence>
<dbReference type="InterPro" id="IPR035897">
    <property type="entry name" value="Toll_tir_struct_dom_sf"/>
</dbReference>
<protein>
    <submittedName>
        <fullName evidence="8">CBL-interacting protein kinase 31</fullName>
    </submittedName>
</protein>
<dbReference type="GO" id="GO:0005634">
    <property type="term" value="C:nucleus"/>
    <property type="evidence" value="ECO:0007669"/>
    <property type="project" value="TreeGrafter"/>
</dbReference>
<keyword evidence="9" id="KW-1185">Reference proteome</keyword>
<accession>A0A2R5GJW3</accession>
<gene>
    <name evidence="8" type="ORF">FCC1311_051542</name>
</gene>
<evidence type="ECO:0000256" key="4">
    <source>
        <dbReference type="ARBA" id="ARBA00022777"/>
    </source>
</evidence>